<proteinExistence type="predicted"/>
<dbReference type="eggNOG" id="COG1148">
    <property type="taxonomic scope" value="Bacteria"/>
</dbReference>
<gene>
    <name evidence="6" type="ordered locus">Desac_2119</name>
</gene>
<keyword evidence="1" id="KW-0004">4Fe-4S</keyword>
<evidence type="ECO:0000256" key="1">
    <source>
        <dbReference type="ARBA" id="ARBA00022485"/>
    </source>
</evidence>
<feature type="domain" description="4Fe-4S ferredoxin-type" evidence="5">
    <location>
        <begin position="211"/>
        <end position="240"/>
    </location>
</feature>
<keyword evidence="4" id="KW-0411">Iron-sulfur</keyword>
<keyword evidence="3" id="KW-0408">Iron</keyword>
<evidence type="ECO:0000256" key="3">
    <source>
        <dbReference type="ARBA" id="ARBA00023004"/>
    </source>
</evidence>
<dbReference type="AlphaFoldDB" id="F2NK04"/>
<dbReference type="OrthoDB" id="9778602at2"/>
<dbReference type="GO" id="GO:0051539">
    <property type="term" value="F:4 iron, 4 sulfur cluster binding"/>
    <property type="evidence" value="ECO:0007669"/>
    <property type="project" value="UniProtKB-KW"/>
</dbReference>
<evidence type="ECO:0000313" key="6">
    <source>
        <dbReference type="EMBL" id="AEB09948.1"/>
    </source>
</evidence>
<dbReference type="InterPro" id="IPR017900">
    <property type="entry name" value="4Fe4S_Fe_S_CS"/>
</dbReference>
<reference evidence="7" key="2">
    <citation type="submission" date="2011-03" db="EMBL/GenBank/DDBJ databases">
        <title>The complete genome of Desulfobacca acetoxidans DSM 11109.</title>
        <authorList>
            <consortium name="US DOE Joint Genome Institute (JGI-PGF)"/>
            <person name="Lucas S."/>
            <person name="Copeland A."/>
            <person name="Lapidus A."/>
            <person name="Bruce D."/>
            <person name="Goodwin L."/>
            <person name="Pitluck S."/>
            <person name="Peters L."/>
            <person name="Kyrpides N."/>
            <person name="Mavromatis K."/>
            <person name="Ivanova N."/>
            <person name="Ovchinnikova G."/>
            <person name="Teshima H."/>
            <person name="Detter J.C."/>
            <person name="Han C."/>
            <person name="Land M."/>
            <person name="Hauser L."/>
            <person name="Markowitz V."/>
            <person name="Cheng J.-F."/>
            <person name="Hugenholtz P."/>
            <person name="Woyke T."/>
            <person name="Wu D."/>
            <person name="Spring S."/>
            <person name="Schueler E."/>
            <person name="Brambilla E."/>
            <person name="Klenk H.-P."/>
            <person name="Eisen J.A."/>
        </authorList>
    </citation>
    <scope>NUCLEOTIDE SEQUENCE [LARGE SCALE GENOMIC DNA]</scope>
    <source>
        <strain evidence="7">ATCC 700848 / DSM 11109 / ASRB2</strain>
    </source>
</reference>
<keyword evidence="2" id="KW-0479">Metal-binding</keyword>
<protein>
    <submittedName>
        <fullName evidence="6">4Fe-4S ferredoxin iron-sulfur binding domain-containing protein</fullName>
    </submittedName>
</protein>
<dbReference type="InterPro" id="IPR050572">
    <property type="entry name" value="Fe-S_Ferredoxin"/>
</dbReference>
<evidence type="ECO:0000256" key="4">
    <source>
        <dbReference type="ARBA" id="ARBA00023014"/>
    </source>
</evidence>
<dbReference type="PANTHER" id="PTHR43687:SF1">
    <property type="entry name" value="FERREDOXIN III"/>
    <property type="match status" value="1"/>
</dbReference>
<evidence type="ECO:0000256" key="2">
    <source>
        <dbReference type="ARBA" id="ARBA00022723"/>
    </source>
</evidence>
<dbReference type="SUPFAM" id="SSF54862">
    <property type="entry name" value="4Fe-4S ferredoxins"/>
    <property type="match status" value="1"/>
</dbReference>
<organism evidence="6 7">
    <name type="scientific">Desulfobacca acetoxidans (strain ATCC 700848 / DSM 11109 / ASRB2)</name>
    <dbReference type="NCBI Taxonomy" id="880072"/>
    <lineage>
        <taxon>Bacteria</taxon>
        <taxon>Pseudomonadati</taxon>
        <taxon>Thermodesulfobacteriota</taxon>
        <taxon>Desulfobaccia</taxon>
        <taxon>Desulfobaccales</taxon>
        <taxon>Desulfobaccaceae</taxon>
        <taxon>Desulfobacca</taxon>
    </lineage>
</organism>
<dbReference type="EMBL" id="CP002629">
    <property type="protein sequence ID" value="AEB09948.1"/>
    <property type="molecule type" value="Genomic_DNA"/>
</dbReference>
<dbReference type="HOGENOM" id="CLU_989462_0_0_7"/>
<dbReference type="KEGG" id="dao:Desac_2119"/>
<accession>F2NK04</accession>
<sequence length="281" mass="32069">MCEFCLQHGEGKKWYLQAKNYADDLLSDLRRRRFIKKFLSDPEALARDVRNLERLEKAPTFIRNIMSRTITRKMQQVHFGQIVPIEDIEQIFGFVNSIIRVACICRQASLGQEKRYCYGISLQPEGGRFAEILRELDGSYLFGPENTGLEVLTREEAIAAFHAHEQEGLCHSVWTFHTPFIGGICNCDRSDCLAMRCTITHAVPVMFRGEYIAQVDPDRCVGCRECLRFCQFEAMTYSTADQKTVIDPRRCYGCGVCRSGCPEEAIQLVDRISVAAAANLW</sequence>
<dbReference type="InterPro" id="IPR017896">
    <property type="entry name" value="4Fe4S_Fe-S-bd"/>
</dbReference>
<feature type="domain" description="4Fe-4S ferredoxin-type" evidence="5">
    <location>
        <begin position="242"/>
        <end position="271"/>
    </location>
</feature>
<dbReference type="PANTHER" id="PTHR43687">
    <property type="entry name" value="ADENYLYLSULFATE REDUCTASE, BETA SUBUNIT"/>
    <property type="match status" value="1"/>
</dbReference>
<dbReference type="Gene3D" id="3.30.70.20">
    <property type="match status" value="2"/>
</dbReference>
<evidence type="ECO:0000313" key="7">
    <source>
        <dbReference type="Proteomes" id="UP000000483"/>
    </source>
</evidence>
<dbReference type="Proteomes" id="UP000000483">
    <property type="component" value="Chromosome"/>
</dbReference>
<dbReference type="Pfam" id="PF14697">
    <property type="entry name" value="Fer4_21"/>
    <property type="match status" value="1"/>
</dbReference>
<evidence type="ECO:0000259" key="5">
    <source>
        <dbReference type="PROSITE" id="PS51379"/>
    </source>
</evidence>
<reference evidence="6 7" key="1">
    <citation type="journal article" date="2011" name="Stand. Genomic Sci.">
        <title>Complete genome sequence of the acetate-degrading sulfate reducer Desulfobacca acetoxidans type strain (ASRB2).</title>
        <authorList>
            <person name="Goker M."/>
            <person name="Teshima H."/>
            <person name="Lapidus A."/>
            <person name="Nolan M."/>
            <person name="Lucas S."/>
            <person name="Hammon N."/>
            <person name="Deshpande S."/>
            <person name="Cheng J.F."/>
            <person name="Tapia R."/>
            <person name="Han C."/>
            <person name="Goodwin L."/>
            <person name="Pitluck S."/>
            <person name="Huntemann M."/>
            <person name="Liolios K."/>
            <person name="Ivanova N."/>
            <person name="Pagani I."/>
            <person name="Mavromatis K."/>
            <person name="Ovchinikova G."/>
            <person name="Pati A."/>
            <person name="Chen A."/>
            <person name="Palaniappan K."/>
            <person name="Land M."/>
            <person name="Hauser L."/>
            <person name="Brambilla E.M."/>
            <person name="Rohde M."/>
            <person name="Spring S."/>
            <person name="Detter J.C."/>
            <person name="Woyke T."/>
            <person name="Bristow J."/>
            <person name="Eisen J.A."/>
            <person name="Markowitz V."/>
            <person name="Hugenholtz P."/>
            <person name="Kyrpides N.C."/>
            <person name="Klenk H.P."/>
        </authorList>
    </citation>
    <scope>NUCLEOTIDE SEQUENCE [LARGE SCALE GENOMIC DNA]</scope>
    <source>
        <strain evidence="7">ATCC 700848 / DSM 11109 / ASRB2</strain>
    </source>
</reference>
<keyword evidence="7" id="KW-1185">Reference proteome</keyword>
<dbReference type="GO" id="GO:0046872">
    <property type="term" value="F:metal ion binding"/>
    <property type="evidence" value="ECO:0007669"/>
    <property type="project" value="UniProtKB-KW"/>
</dbReference>
<dbReference type="PROSITE" id="PS51379">
    <property type="entry name" value="4FE4S_FER_2"/>
    <property type="match status" value="2"/>
</dbReference>
<name>F2NK04_DESAR</name>
<dbReference type="PROSITE" id="PS00198">
    <property type="entry name" value="4FE4S_FER_1"/>
    <property type="match status" value="1"/>
</dbReference>
<dbReference type="RefSeq" id="WP_013707057.1">
    <property type="nucleotide sequence ID" value="NC_015388.1"/>
</dbReference>
<dbReference type="STRING" id="880072.Desac_2119"/>